<comment type="caution">
    <text evidence="3">The sequence shown here is derived from an EMBL/GenBank/DDBJ whole genome shotgun (WGS) entry which is preliminary data.</text>
</comment>
<protein>
    <submittedName>
        <fullName evidence="3">Uncharacterized protein</fullName>
    </submittedName>
</protein>
<sequence>MRPPFVFLALVLPFAAAQTFTTTDLAGETIVENITLDPNGLPTTVILQTLAGAAGAAGAAGGAITATTITTTDPAGETVVEVITGDGVGDSVTNTIQTIAAAAPVNPGPVGQPGPTGAAGLPTPFTYTTTDANGNTIAVKATFTPSVATTLPVSATFQATVLDYTDYTASYATQIATVANAKSNNSSASQRSPKWWGSCLSVVIGMAGGMLLILGA</sequence>
<dbReference type="Proteomes" id="UP001215598">
    <property type="component" value="Unassembled WGS sequence"/>
</dbReference>
<keyword evidence="4" id="KW-1185">Reference proteome</keyword>
<organism evidence="3 4">
    <name type="scientific">Mycena metata</name>
    <dbReference type="NCBI Taxonomy" id="1033252"/>
    <lineage>
        <taxon>Eukaryota</taxon>
        <taxon>Fungi</taxon>
        <taxon>Dikarya</taxon>
        <taxon>Basidiomycota</taxon>
        <taxon>Agaricomycotina</taxon>
        <taxon>Agaricomycetes</taxon>
        <taxon>Agaricomycetidae</taxon>
        <taxon>Agaricales</taxon>
        <taxon>Marasmiineae</taxon>
        <taxon>Mycenaceae</taxon>
        <taxon>Mycena</taxon>
    </lineage>
</organism>
<reference evidence="3" key="1">
    <citation type="submission" date="2023-03" db="EMBL/GenBank/DDBJ databases">
        <title>Massive genome expansion in bonnet fungi (Mycena s.s.) driven by repeated elements and novel gene families across ecological guilds.</title>
        <authorList>
            <consortium name="Lawrence Berkeley National Laboratory"/>
            <person name="Harder C.B."/>
            <person name="Miyauchi S."/>
            <person name="Viragh M."/>
            <person name="Kuo A."/>
            <person name="Thoen E."/>
            <person name="Andreopoulos B."/>
            <person name="Lu D."/>
            <person name="Skrede I."/>
            <person name="Drula E."/>
            <person name="Henrissat B."/>
            <person name="Morin E."/>
            <person name="Kohler A."/>
            <person name="Barry K."/>
            <person name="LaButti K."/>
            <person name="Morin E."/>
            <person name="Salamov A."/>
            <person name="Lipzen A."/>
            <person name="Mereny Z."/>
            <person name="Hegedus B."/>
            <person name="Baldrian P."/>
            <person name="Stursova M."/>
            <person name="Weitz H."/>
            <person name="Taylor A."/>
            <person name="Grigoriev I.V."/>
            <person name="Nagy L.G."/>
            <person name="Martin F."/>
            <person name="Kauserud H."/>
        </authorList>
    </citation>
    <scope>NUCLEOTIDE SEQUENCE</scope>
    <source>
        <strain evidence="3">CBHHK182m</strain>
    </source>
</reference>
<feature type="chain" id="PRO_5042003008" evidence="2">
    <location>
        <begin position="18"/>
        <end position="216"/>
    </location>
</feature>
<keyword evidence="1" id="KW-0472">Membrane</keyword>
<evidence type="ECO:0000313" key="4">
    <source>
        <dbReference type="Proteomes" id="UP001215598"/>
    </source>
</evidence>
<evidence type="ECO:0000313" key="3">
    <source>
        <dbReference type="EMBL" id="KAJ7747348.1"/>
    </source>
</evidence>
<proteinExistence type="predicted"/>
<feature type="transmembrane region" description="Helical" evidence="1">
    <location>
        <begin position="195"/>
        <end position="214"/>
    </location>
</feature>
<evidence type="ECO:0000256" key="1">
    <source>
        <dbReference type="SAM" id="Phobius"/>
    </source>
</evidence>
<dbReference type="EMBL" id="JARKIB010000077">
    <property type="protein sequence ID" value="KAJ7747348.1"/>
    <property type="molecule type" value="Genomic_DNA"/>
</dbReference>
<evidence type="ECO:0000256" key="2">
    <source>
        <dbReference type="SAM" id="SignalP"/>
    </source>
</evidence>
<dbReference type="AlphaFoldDB" id="A0AAD7INS3"/>
<keyword evidence="1" id="KW-0812">Transmembrane</keyword>
<keyword evidence="2" id="KW-0732">Signal</keyword>
<gene>
    <name evidence="3" type="ORF">B0H16DRAFT_1555668</name>
</gene>
<feature type="signal peptide" evidence="2">
    <location>
        <begin position="1"/>
        <end position="17"/>
    </location>
</feature>
<name>A0AAD7INS3_9AGAR</name>
<accession>A0AAD7INS3</accession>
<keyword evidence="1" id="KW-1133">Transmembrane helix</keyword>